<comment type="caution">
    <text evidence="2">The sequence shown here is derived from an EMBL/GenBank/DDBJ whole genome shotgun (WGS) entry which is preliminary data.</text>
</comment>
<dbReference type="InterPro" id="IPR008490">
    <property type="entry name" value="Transposase_InsH_N"/>
</dbReference>
<reference evidence="2 3" key="1">
    <citation type="submission" date="2016-01" db="EMBL/GenBank/DDBJ databases">
        <title>Draft Genome Sequences of Seven Thermophilic Sporeformers Isolated from Foods.</title>
        <authorList>
            <person name="Berendsen E.M."/>
            <person name="Wells-Bennik M.H."/>
            <person name="Krawcyk A.O."/>
            <person name="De Jong A."/>
            <person name="Holsappel S."/>
            <person name="Eijlander R.T."/>
            <person name="Kuipers O.P."/>
        </authorList>
    </citation>
    <scope>NUCLEOTIDE SEQUENCE [LARGE SCALE GENOMIC DNA]</scope>
    <source>
        <strain evidence="2 3">B4110</strain>
    </source>
</reference>
<proteinExistence type="predicted"/>
<name>A0A150MKC8_9BACL</name>
<dbReference type="Proteomes" id="UP000075324">
    <property type="component" value="Unassembled WGS sequence"/>
</dbReference>
<feature type="domain" description="Transposase InsH N-terminal" evidence="1">
    <location>
        <begin position="14"/>
        <end position="66"/>
    </location>
</feature>
<evidence type="ECO:0000313" key="2">
    <source>
        <dbReference type="EMBL" id="KYD24765.1"/>
    </source>
</evidence>
<dbReference type="EMBL" id="LQYW01000147">
    <property type="protein sequence ID" value="KYD24765.1"/>
    <property type="molecule type" value="Genomic_DNA"/>
</dbReference>
<organism evidence="2 3">
    <name type="scientific">Parageobacillus toebii</name>
    <dbReference type="NCBI Taxonomy" id="153151"/>
    <lineage>
        <taxon>Bacteria</taxon>
        <taxon>Bacillati</taxon>
        <taxon>Bacillota</taxon>
        <taxon>Bacilli</taxon>
        <taxon>Bacillales</taxon>
        <taxon>Anoxybacillaceae</taxon>
        <taxon>Parageobacillus</taxon>
    </lineage>
</organism>
<dbReference type="Pfam" id="PF05598">
    <property type="entry name" value="DUF772"/>
    <property type="match status" value="1"/>
</dbReference>
<dbReference type="AlphaFoldDB" id="A0A150MKC8"/>
<dbReference type="PANTHER" id="PTHR33408">
    <property type="entry name" value="TRANSPOSASE"/>
    <property type="match status" value="1"/>
</dbReference>
<evidence type="ECO:0000259" key="1">
    <source>
        <dbReference type="Pfam" id="PF05598"/>
    </source>
</evidence>
<sequence length="72" mass="8402">MKFLFPNLIFAGSWIWPWKKIDPALFASLYSGGGPPDYHPKMMLKVILYAYANRIYSSRQIAKQLKKFFENG</sequence>
<accession>A0A150MKC8</accession>
<dbReference type="PANTHER" id="PTHR33408:SF2">
    <property type="entry name" value="TRANSPOSASE DDE DOMAIN-CONTAINING PROTEIN"/>
    <property type="match status" value="1"/>
</dbReference>
<dbReference type="PATRIC" id="fig|153151.4.peg.1196"/>
<protein>
    <recommendedName>
        <fullName evidence="1">Transposase InsH N-terminal domain-containing protein</fullName>
    </recommendedName>
</protein>
<evidence type="ECO:0000313" key="3">
    <source>
        <dbReference type="Proteomes" id="UP000075324"/>
    </source>
</evidence>
<gene>
    <name evidence="2" type="ORF">B4110_1548</name>
</gene>